<dbReference type="VEuPathDB" id="FungiDB:AAP_01136"/>
<dbReference type="EMBL" id="AZGZ01000003">
    <property type="protein sequence ID" value="KZZ96363.1"/>
    <property type="molecule type" value="Genomic_DNA"/>
</dbReference>
<evidence type="ECO:0000256" key="7">
    <source>
        <dbReference type="ARBA" id="ARBA00022982"/>
    </source>
</evidence>
<sequence>MGGGSGPNPKIGAFTGPWGNMSSIKQKGVTSYSLTANRQRPLAGAFHNAIFNTYRRAKAQILYVVPPFVAAYAIMHWATEKNEFLNSKEGRALYGDDE</sequence>
<dbReference type="PANTHER" id="PTHR12119">
    <property type="entry name" value="UBIQUINOL-CYTOCHROME C REDUCTASE COMPLEX UBIQUINONE-BINDING PROTEIN QP-C"/>
    <property type="match status" value="1"/>
</dbReference>
<comment type="caution">
    <text evidence="12">The sequence shown here is derived from an EMBL/GenBank/DDBJ whole genome shotgun (WGS) entry which is preliminary data.</text>
</comment>
<evidence type="ECO:0000256" key="8">
    <source>
        <dbReference type="ARBA" id="ARBA00022989"/>
    </source>
</evidence>
<dbReference type="InterPro" id="IPR004205">
    <property type="entry name" value="Cyt_bc1_su8"/>
</dbReference>
<evidence type="ECO:0000313" key="12">
    <source>
        <dbReference type="EMBL" id="KZZ96363.1"/>
    </source>
</evidence>
<organism evidence="12 13">
    <name type="scientific">Ascosphaera apis ARSEF 7405</name>
    <dbReference type="NCBI Taxonomy" id="392613"/>
    <lineage>
        <taxon>Eukaryota</taxon>
        <taxon>Fungi</taxon>
        <taxon>Dikarya</taxon>
        <taxon>Ascomycota</taxon>
        <taxon>Pezizomycotina</taxon>
        <taxon>Eurotiomycetes</taxon>
        <taxon>Eurotiomycetidae</taxon>
        <taxon>Onygenales</taxon>
        <taxon>Ascosphaeraceae</taxon>
        <taxon>Ascosphaera</taxon>
    </lineage>
</organism>
<proteinExistence type="inferred from homology"/>
<dbReference type="GO" id="GO:0005743">
    <property type="term" value="C:mitochondrial inner membrane"/>
    <property type="evidence" value="ECO:0007669"/>
    <property type="project" value="UniProtKB-SubCell"/>
</dbReference>
<dbReference type="OrthoDB" id="6683853at2759"/>
<keyword evidence="10 11" id="KW-0472">Membrane</keyword>
<reference evidence="12 13" key="1">
    <citation type="journal article" date="2016" name="Genome Biol. Evol.">
        <title>Divergent and convergent evolution of fungal pathogenicity.</title>
        <authorList>
            <person name="Shang Y."/>
            <person name="Xiao G."/>
            <person name="Zheng P."/>
            <person name="Cen K."/>
            <person name="Zhan S."/>
            <person name="Wang C."/>
        </authorList>
    </citation>
    <scope>NUCLEOTIDE SEQUENCE [LARGE SCALE GENOMIC DNA]</scope>
    <source>
        <strain evidence="12 13">ARSEF 7405</strain>
    </source>
</reference>
<keyword evidence="6 11" id="KW-0999">Mitochondrion inner membrane</keyword>
<evidence type="ECO:0000256" key="3">
    <source>
        <dbReference type="ARBA" id="ARBA00022448"/>
    </source>
</evidence>
<keyword evidence="8 11" id="KW-1133">Transmembrane helix</keyword>
<dbReference type="SUPFAM" id="SSF81508">
    <property type="entry name" value="Ubiquinone-binding protein QP-C of cytochrome bc1 complex (Ubiquinol-cytochrome c reductase)"/>
    <property type="match status" value="1"/>
</dbReference>
<evidence type="ECO:0000256" key="11">
    <source>
        <dbReference type="RuleBase" id="RU368118"/>
    </source>
</evidence>
<gene>
    <name evidence="12" type="ORF">AAP_01136</name>
</gene>
<keyword evidence="4 11" id="KW-0679">Respiratory chain</keyword>
<dbReference type="Proteomes" id="UP000242877">
    <property type="component" value="Unassembled WGS sequence"/>
</dbReference>
<dbReference type="Gene3D" id="1.20.5.210">
    <property type="entry name" value="Cytochrome b-c1 complex subunit 8"/>
    <property type="match status" value="1"/>
</dbReference>
<dbReference type="Pfam" id="PF02939">
    <property type="entry name" value="UcrQ"/>
    <property type="match status" value="1"/>
</dbReference>
<dbReference type="PANTHER" id="PTHR12119:SF2">
    <property type="entry name" value="CYTOCHROME B-C1 COMPLEX SUBUNIT 8"/>
    <property type="match status" value="1"/>
</dbReference>
<dbReference type="GO" id="GO:0006122">
    <property type="term" value="P:mitochondrial electron transport, ubiquinol to cytochrome c"/>
    <property type="evidence" value="ECO:0007669"/>
    <property type="project" value="UniProtKB-UniRule"/>
</dbReference>
<comment type="similarity">
    <text evidence="2 11">Belongs to the UQCRQ/QCR8 family.</text>
</comment>
<feature type="transmembrane region" description="Helical" evidence="11">
    <location>
        <begin position="61"/>
        <end position="79"/>
    </location>
</feature>
<evidence type="ECO:0000256" key="2">
    <source>
        <dbReference type="ARBA" id="ARBA00007668"/>
    </source>
</evidence>
<evidence type="ECO:0000256" key="6">
    <source>
        <dbReference type="ARBA" id="ARBA00022792"/>
    </source>
</evidence>
<keyword evidence="7 11" id="KW-0249">Electron transport</keyword>
<dbReference type="FunFam" id="1.20.5.210:FF:000001">
    <property type="entry name" value="Cytochrome b-c1 complex subunit 8"/>
    <property type="match status" value="1"/>
</dbReference>
<evidence type="ECO:0000256" key="1">
    <source>
        <dbReference type="ARBA" id="ARBA00004434"/>
    </source>
</evidence>
<keyword evidence="3 11" id="KW-0813">Transport</keyword>
<dbReference type="InterPro" id="IPR036642">
    <property type="entry name" value="Cyt_bc1_su8_sf"/>
</dbReference>
<name>A0A162IPC4_9EURO</name>
<dbReference type="GO" id="GO:0045275">
    <property type="term" value="C:respiratory chain complex III"/>
    <property type="evidence" value="ECO:0007669"/>
    <property type="project" value="UniProtKB-UniRule"/>
</dbReference>
<evidence type="ECO:0000256" key="5">
    <source>
        <dbReference type="ARBA" id="ARBA00022692"/>
    </source>
</evidence>
<keyword evidence="5 11" id="KW-0812">Transmembrane</keyword>
<evidence type="ECO:0000256" key="4">
    <source>
        <dbReference type="ARBA" id="ARBA00022660"/>
    </source>
</evidence>
<keyword evidence="13" id="KW-1185">Reference proteome</keyword>
<protein>
    <recommendedName>
        <fullName evidence="11">Cytochrome b-c1 complex subunit 8</fullName>
    </recommendedName>
    <alternativeName>
        <fullName evidence="11">Complex III subunit 8</fullName>
    </alternativeName>
</protein>
<evidence type="ECO:0000256" key="9">
    <source>
        <dbReference type="ARBA" id="ARBA00023128"/>
    </source>
</evidence>
<keyword evidence="9 11" id="KW-0496">Mitochondrion</keyword>
<dbReference type="AlphaFoldDB" id="A0A162IPC4"/>
<comment type="subunit">
    <text evidence="11">Component of the ubiquinol-cytochrome c oxidoreductase (cytochrome b-c1 complex, complex III, CIII), a multisubunit enzyme composed of 3 respiratory subunits cytochrome b, cytochrome c1 and Rieske protein, 2 core protein subunits, and additional low-molecular weight protein subunits. The complex exists as an obligatory dimer and forms supercomplexes (SCs) in the inner mitochondrial membrane with cytochrome c oxidase (complex IV, CIV).</text>
</comment>
<comment type="function">
    <text evidence="11">Component of the ubiquinol-cytochrome c oxidoreductase, a multisubunit transmembrane complex that is part of the mitochondrial electron transport chain which drives oxidative phosphorylation. The complex plays an important role in the uptake of multiple carbon sources present in different host niches.</text>
</comment>
<evidence type="ECO:0000313" key="13">
    <source>
        <dbReference type="Proteomes" id="UP000242877"/>
    </source>
</evidence>
<accession>A0A162IPC4</accession>
<comment type="subcellular location">
    <subcellularLocation>
        <location evidence="1 11">Mitochondrion inner membrane</location>
        <topology evidence="1 11">Single-pass membrane protein</topology>
    </subcellularLocation>
</comment>
<evidence type="ECO:0000256" key="10">
    <source>
        <dbReference type="ARBA" id="ARBA00023136"/>
    </source>
</evidence>